<feature type="compositionally biased region" description="Basic and acidic residues" evidence="1">
    <location>
        <begin position="59"/>
        <end position="68"/>
    </location>
</feature>
<protein>
    <submittedName>
        <fullName evidence="2">Uncharacterized protein</fullName>
    </submittedName>
</protein>
<name>A0AAV7WNP2_PLEWA</name>
<evidence type="ECO:0000256" key="1">
    <source>
        <dbReference type="SAM" id="MobiDB-lite"/>
    </source>
</evidence>
<evidence type="ECO:0000313" key="2">
    <source>
        <dbReference type="EMBL" id="KAJ1214361.1"/>
    </source>
</evidence>
<proteinExistence type="predicted"/>
<dbReference type="AlphaFoldDB" id="A0AAV7WNP2"/>
<dbReference type="Proteomes" id="UP001066276">
    <property type="component" value="Chromosome 1_1"/>
</dbReference>
<gene>
    <name evidence="2" type="ORF">NDU88_001980</name>
</gene>
<comment type="caution">
    <text evidence="2">The sequence shown here is derived from an EMBL/GenBank/DDBJ whole genome shotgun (WGS) entry which is preliminary data.</text>
</comment>
<dbReference type="EMBL" id="JANPWB010000001">
    <property type="protein sequence ID" value="KAJ1214361.1"/>
    <property type="molecule type" value="Genomic_DNA"/>
</dbReference>
<evidence type="ECO:0000313" key="3">
    <source>
        <dbReference type="Proteomes" id="UP001066276"/>
    </source>
</evidence>
<sequence length="141" mass="15682">MEWRPIRKLDRQLERLRSGAESAFSLPSHTAPAVLPGTNLRPFRKQKAPASQNQTGLENKAKPVEKAKRGPRKRSPRTPKLLIKRRDAPGTKNTSLKGSQTVKQGEGVRGAPSAAYFCPAQRSDLRFHHCSSRHERSSHGA</sequence>
<feature type="compositionally biased region" description="Polar residues" evidence="1">
    <location>
        <begin position="91"/>
        <end position="103"/>
    </location>
</feature>
<keyword evidence="3" id="KW-1185">Reference proteome</keyword>
<reference evidence="2" key="1">
    <citation type="journal article" date="2022" name="bioRxiv">
        <title>Sequencing and chromosome-scale assembly of the giantPleurodeles waltlgenome.</title>
        <authorList>
            <person name="Brown T."/>
            <person name="Elewa A."/>
            <person name="Iarovenko S."/>
            <person name="Subramanian E."/>
            <person name="Araus A.J."/>
            <person name="Petzold A."/>
            <person name="Susuki M."/>
            <person name="Suzuki K.-i.T."/>
            <person name="Hayashi T."/>
            <person name="Toyoda A."/>
            <person name="Oliveira C."/>
            <person name="Osipova E."/>
            <person name="Leigh N.D."/>
            <person name="Simon A."/>
            <person name="Yun M.H."/>
        </authorList>
    </citation>
    <scope>NUCLEOTIDE SEQUENCE</scope>
    <source>
        <strain evidence="2">20211129_DDA</strain>
        <tissue evidence="2">Liver</tissue>
    </source>
</reference>
<feature type="region of interest" description="Disordered" evidence="1">
    <location>
        <begin position="21"/>
        <end position="111"/>
    </location>
</feature>
<organism evidence="2 3">
    <name type="scientific">Pleurodeles waltl</name>
    <name type="common">Iberian ribbed newt</name>
    <dbReference type="NCBI Taxonomy" id="8319"/>
    <lineage>
        <taxon>Eukaryota</taxon>
        <taxon>Metazoa</taxon>
        <taxon>Chordata</taxon>
        <taxon>Craniata</taxon>
        <taxon>Vertebrata</taxon>
        <taxon>Euteleostomi</taxon>
        <taxon>Amphibia</taxon>
        <taxon>Batrachia</taxon>
        <taxon>Caudata</taxon>
        <taxon>Salamandroidea</taxon>
        <taxon>Salamandridae</taxon>
        <taxon>Pleurodelinae</taxon>
        <taxon>Pleurodeles</taxon>
    </lineage>
</organism>
<accession>A0AAV7WNP2</accession>